<dbReference type="EMBL" id="UASO01000011">
    <property type="protein sequence ID" value="SQC88291.1"/>
    <property type="molecule type" value="Genomic_DNA"/>
</dbReference>
<dbReference type="Proteomes" id="UP000254141">
    <property type="component" value="Unassembled WGS sequence"/>
</dbReference>
<evidence type="ECO:0000313" key="2">
    <source>
        <dbReference type="EMBL" id="SPX51652.1"/>
    </source>
</evidence>
<dbReference type="Proteomes" id="UP000254387">
    <property type="component" value="Unassembled WGS sequence"/>
</dbReference>
<evidence type="ECO:0000313" key="9">
    <source>
        <dbReference type="Proteomes" id="UP000250675"/>
    </source>
</evidence>
<evidence type="ECO:0000313" key="15">
    <source>
        <dbReference type="Proteomes" id="UP000255099"/>
    </source>
</evidence>
<dbReference type="EMBL" id="UGLJ01000007">
    <property type="protein sequence ID" value="STU48594.1"/>
    <property type="molecule type" value="Genomic_DNA"/>
</dbReference>
<sequence>MKKLIAVAAVVVVSFAAQSSVCGPVACKVTFVDVDGSQKPIMLLDDKVSTRKSSMNRVFDDVYSHGRKVQTDLKSTTPAAGHPDKSSPILQHTFEAAIFFSKLLNYHPPAILAFNYHQSRFWVVASRGQPI</sequence>
<dbReference type="Proteomes" id="UP000250675">
    <property type="component" value="Unassembled WGS sequence"/>
</dbReference>
<dbReference type="EMBL" id="UGLC01000003">
    <property type="protein sequence ID" value="STU47654.1"/>
    <property type="molecule type" value="Genomic_DNA"/>
</dbReference>
<evidence type="ECO:0000313" key="13">
    <source>
        <dbReference type="Proteomes" id="UP000254387"/>
    </source>
</evidence>
<evidence type="ECO:0000313" key="6">
    <source>
        <dbReference type="EMBL" id="STU48594.1"/>
    </source>
</evidence>
<reference evidence="9 10" key="1">
    <citation type="submission" date="2018-06" db="EMBL/GenBank/DDBJ databases">
        <authorList>
            <consortium name="Pathogen Informatics"/>
            <person name="Doyle S."/>
        </authorList>
    </citation>
    <scope>NUCLEOTIDE SEQUENCE [LARGE SCALE GENOMIC DNA]</scope>
    <source>
        <strain evidence="7 12">NCTC5051</strain>
        <strain evidence="6 11">NCTC5052</strain>
        <strain evidence="8 13">NCTC5053</strain>
        <strain evidence="5 14">NCTC8849</strain>
        <strain evidence="2 10">NCTC9601</strain>
        <strain evidence="4 15">NCTC9637</strain>
        <strain evidence="3 9">NCTC9645</strain>
    </source>
</reference>
<dbReference type="Proteomes" id="UP000254799">
    <property type="component" value="Unassembled WGS sequence"/>
</dbReference>
<dbReference type="EMBL" id="UGLU01000005">
    <property type="protein sequence ID" value="STW26047.1"/>
    <property type="molecule type" value="Genomic_DNA"/>
</dbReference>
<evidence type="ECO:0000313" key="8">
    <source>
        <dbReference type="EMBL" id="STX88759.1"/>
    </source>
</evidence>
<dbReference type="RefSeq" id="WP_227511358.1">
    <property type="nucleotide sequence ID" value="NZ_UGJZ01000003.1"/>
</dbReference>
<dbReference type="Proteomes" id="UP000255099">
    <property type="component" value="Unassembled WGS sequence"/>
</dbReference>
<evidence type="ECO:0000256" key="1">
    <source>
        <dbReference type="SAM" id="SignalP"/>
    </source>
</evidence>
<dbReference type="EMBL" id="UGLB01000002">
    <property type="protein sequence ID" value="STT45409.1"/>
    <property type="molecule type" value="Genomic_DNA"/>
</dbReference>
<evidence type="ECO:0000313" key="4">
    <source>
        <dbReference type="EMBL" id="STT45409.1"/>
    </source>
</evidence>
<keyword evidence="1" id="KW-0732">Signal</keyword>
<dbReference type="EMBL" id="UASN01000002">
    <property type="protein sequence ID" value="SPX51652.1"/>
    <property type="molecule type" value="Genomic_DNA"/>
</dbReference>
<protein>
    <submittedName>
        <fullName evidence="3">Uncharacterized protein</fullName>
    </submittedName>
</protein>
<evidence type="ECO:0000313" key="5">
    <source>
        <dbReference type="EMBL" id="STU47654.1"/>
    </source>
</evidence>
<dbReference type="AlphaFoldDB" id="A0A2X3IWY7"/>
<evidence type="ECO:0000313" key="7">
    <source>
        <dbReference type="EMBL" id="STW26047.1"/>
    </source>
</evidence>
<evidence type="ECO:0000313" key="11">
    <source>
        <dbReference type="Proteomes" id="UP000254103"/>
    </source>
</evidence>
<dbReference type="EMBL" id="UGMN01000007">
    <property type="protein sequence ID" value="STX88759.1"/>
    <property type="molecule type" value="Genomic_DNA"/>
</dbReference>
<dbReference type="Proteomes" id="UP000254103">
    <property type="component" value="Unassembled WGS sequence"/>
</dbReference>
<gene>
    <name evidence="7" type="ORF">NCTC5051_05845</name>
    <name evidence="6" type="ORF">NCTC5052_05784</name>
    <name evidence="8" type="ORF">NCTC5053_07026</name>
    <name evidence="5" type="ORF">NCTC8849_05950</name>
    <name evidence="2" type="ORF">NCTC9601_00222</name>
    <name evidence="4" type="ORF">NCTC9637_00253</name>
    <name evidence="3" type="ORF">NCTC9645_06435</name>
</gene>
<accession>A0A2X3IWY7</accession>
<feature type="chain" id="PRO_5044071793" evidence="1">
    <location>
        <begin position="20"/>
        <end position="131"/>
    </location>
</feature>
<organism evidence="3 9">
    <name type="scientific">Klebsiella pneumoniae</name>
    <dbReference type="NCBI Taxonomy" id="573"/>
    <lineage>
        <taxon>Bacteria</taxon>
        <taxon>Pseudomonadati</taxon>
        <taxon>Pseudomonadota</taxon>
        <taxon>Gammaproteobacteria</taxon>
        <taxon>Enterobacterales</taxon>
        <taxon>Enterobacteriaceae</taxon>
        <taxon>Klebsiella/Raoultella group</taxon>
        <taxon>Klebsiella</taxon>
        <taxon>Klebsiella pneumoniae complex</taxon>
    </lineage>
</organism>
<feature type="signal peptide" evidence="1">
    <location>
        <begin position="1"/>
        <end position="19"/>
    </location>
</feature>
<evidence type="ECO:0000313" key="10">
    <source>
        <dbReference type="Proteomes" id="UP000251123"/>
    </source>
</evidence>
<evidence type="ECO:0000313" key="14">
    <source>
        <dbReference type="Proteomes" id="UP000254799"/>
    </source>
</evidence>
<evidence type="ECO:0000313" key="12">
    <source>
        <dbReference type="Proteomes" id="UP000254141"/>
    </source>
</evidence>
<proteinExistence type="predicted"/>
<dbReference type="Proteomes" id="UP000251123">
    <property type="component" value="Unassembled WGS sequence"/>
</dbReference>
<name>A0A2X3IWY7_KLEPN</name>
<evidence type="ECO:0000313" key="3">
    <source>
        <dbReference type="EMBL" id="SQC88291.1"/>
    </source>
</evidence>